<dbReference type="STRING" id="2018661.A0A2A2JQP5"/>
<dbReference type="PROSITE" id="PS50084">
    <property type="entry name" value="KH_TYPE_1"/>
    <property type="match status" value="1"/>
</dbReference>
<feature type="repeat" description="ANK" evidence="7">
    <location>
        <begin position="533"/>
        <end position="565"/>
    </location>
</feature>
<accession>A0A2A2JQP5</accession>
<dbReference type="Gene3D" id="3.30.1370.70">
    <property type="entry name" value="Scaffold protein Nfu/NifU, N-terminal domain"/>
    <property type="match status" value="1"/>
</dbReference>
<proteinExistence type="inferred from homology"/>
<feature type="domain" description="K Homology" evidence="10">
    <location>
        <begin position="1993"/>
        <end position="2066"/>
    </location>
</feature>
<dbReference type="SMART" id="SM00932">
    <property type="entry name" value="Nfu_N"/>
    <property type="match status" value="1"/>
</dbReference>
<feature type="region of interest" description="Disordered" evidence="9">
    <location>
        <begin position="1747"/>
        <end position="1985"/>
    </location>
</feature>
<feature type="repeat" description="ANK" evidence="7">
    <location>
        <begin position="1360"/>
        <end position="1392"/>
    </location>
</feature>
<feature type="repeat" description="ANK" evidence="7">
    <location>
        <begin position="1427"/>
        <end position="1459"/>
    </location>
</feature>
<feature type="compositionally biased region" description="Acidic residues" evidence="9">
    <location>
        <begin position="1817"/>
        <end position="1827"/>
    </location>
</feature>
<keyword evidence="13" id="KW-1185">Reference proteome</keyword>
<dbReference type="PROSITE" id="PS50088">
    <property type="entry name" value="ANK_REPEAT"/>
    <property type="match status" value="16"/>
</dbReference>
<dbReference type="SUPFAM" id="SSF48403">
    <property type="entry name" value="Ankyrin repeat"/>
    <property type="match status" value="3"/>
</dbReference>
<feature type="domain" description="Scaffold protein Nfu/NifU N-terminal" evidence="11">
    <location>
        <begin position="2733"/>
        <end position="2821"/>
    </location>
</feature>
<gene>
    <name evidence="12" type="ORF">WR25_00256</name>
</gene>
<feature type="compositionally biased region" description="Low complexity" evidence="9">
    <location>
        <begin position="2137"/>
        <end position="2172"/>
    </location>
</feature>
<feature type="compositionally biased region" description="Basic and acidic residues" evidence="9">
    <location>
        <begin position="770"/>
        <end position="783"/>
    </location>
</feature>
<feature type="compositionally biased region" description="Polar residues" evidence="9">
    <location>
        <begin position="1930"/>
        <end position="1953"/>
    </location>
</feature>
<dbReference type="PANTHER" id="PTHR23206:SF8">
    <property type="entry name" value="ANKYRIN REPEAT AND KH DOMAIN-CONTAINING 1"/>
    <property type="match status" value="1"/>
</dbReference>
<evidence type="ECO:0000256" key="2">
    <source>
        <dbReference type="ARBA" id="ARBA00006420"/>
    </source>
</evidence>
<feature type="compositionally biased region" description="Low complexity" evidence="9">
    <location>
        <begin position="2612"/>
        <end position="2623"/>
    </location>
</feature>
<organism evidence="12 13">
    <name type="scientific">Diploscapter pachys</name>
    <dbReference type="NCBI Taxonomy" id="2018661"/>
    <lineage>
        <taxon>Eukaryota</taxon>
        <taxon>Metazoa</taxon>
        <taxon>Ecdysozoa</taxon>
        <taxon>Nematoda</taxon>
        <taxon>Chromadorea</taxon>
        <taxon>Rhabditida</taxon>
        <taxon>Rhabditina</taxon>
        <taxon>Rhabditomorpha</taxon>
        <taxon>Rhabditoidea</taxon>
        <taxon>Rhabditidae</taxon>
        <taxon>Diploscapter</taxon>
    </lineage>
</organism>
<sequence>MAEDEAVDILSVDAHGEITTVSTTAPVNLPGHRPKIAPCLAKSRIHSAKFTPAGLRCDHLLPFVPLLPASLEKLDGDEQKRLYEILYETGVRAYLHLMRYAMAYAEAAPDAAASMINACGGSAKMPSTTPGEEPSASECNRLALQFINTCLRTANSSSCSPSPNLADTMDQALETLQDCITPPSSITSQLSGSGQPKVTVEMAAAALGAFISAAMRRSVTRNIESCMTAASEPSGPMIGGSDSDTASAVVDDPVMHLDRSTRFRCDEDETRTVREDGLLGLACAVGYEDVADMMIRIRGSAEFSSNIDSSPLMEAACVGTVNVVRRLLKSGADMNALSTTNNTALVYASAANQIEVVKELLGHPNIALTMRNENGHDALMEAASCGHLPIVKLLVEAGAKPTFLNMSSEFKQHESALTLASYRGHADVVEYLLTLGPSITEDKKSDDSESSDSTTTETSEPTPREEELHSALLECSMDGYTEVAKLLLQAGAPVSLSTESYENPLTLASVGGHHSLVQLLLDWGAYIEEPNDEGYTPLMESAREGHLEVVKVLLTRGANVNAQTEDTGETAASVAACGGFTEVLKALVEAGANLELGSNTPLMEAAQEGHLETVNYILEYCNKNKDKINAETFAAHRDSSFLLACDNGHLDICQVLVNAGASVDVEMDGRTALMRASKQGYTEIVRYLIQKGADVNYRSSNQDATALLLACAEGFKDIVRILMEYGADPTIELKDGVTCVLEASRVGRNDILEILFDYNGSATAAANAAREAKRNEQKHKEGEEATGGTNQPGLAALGSLTSTKIIAAKIDKTAAARRKKTSHSGSTTSTSPLITPPSSTTSSIKNISSSAASAAFDEIVNKMNHHYATTGKHYTEQSVFQALATILQKNHGSSLPIPTGNSSADKKHSNEVDLNDYNRVCEAFEKMRHDMTLKSIKATSAELKKQTTYTDDVELDALIHMDSIIREMVAHAGQGYPYDHSYAVICLAIPPKKGSAYPNLAPVPSTKDFKEASKGGKISKRLHNWAECVRRCWLAMHHQLIAQPNITGVDSTVHQHWQQQLHQTPADCEFRYGPPVVTVPLESLPLSEEAVKLAVTHLTQNEGSGGLIHTRRNMLCEHDSGGSARARPLLPSICHKDIGMSYRDPISSSDISTKRGTAKDFSYHTQLQFHLSSAAGSSHFAYPDTASLVKMAVEKMKKSSTIKNKELVILTAFSAAHQAPTGQNAEDIKTGKKVLDELTANIHPDQKAVLLDKMAKMISCDITCAGSPVDRKLHEMYLDLCDEQAPNALSMLAEAHGKSTCPHDHPFCCGTNPPDLAQLYANLSSRDSSATSLRRTHSEGDGDMKSGKRQIGVNKATESSNETPLSAAATNGHLETVQMLISKGASLEHRDKKGFTPLILAATGGHVAVVDVLLKAGAQLEAQSERTKDTALSLACSGGRKEVVELLLKAGANKEHRNVSDYTPLSLAASGGYVDIILMLLNAGAEINSRTGSKLGISPLMLSSMNGHKEATRVLLENGSDINAQIETNRNTALTLACFQGRTEVVRLLLSYGANVEHRAKTGLTPMMEAANGNYDAVGELLLQYHADPNAAPVPSSKDTALTIAADKGHFRFVSLLLRHGANIDARNKKGCTALWLACHGGHLETVRELVQHGADVDAQDNRKCTPLMIAYKKGMIDVVKYMVEHVKQFPSDQELDRYIQTIVDKAGDLRQSCEDCKQIIMQAKTAQAEEANRAAADLLALLDKEEEEMRSRKEAKQRKKEKKREKKAAGKKTEGTESATTAKEEEVEETVPEPPPQVESKKEQQKVETGVKQKEEEVEMPSEDESEKLLLKTSPKAADAKAQQSEDRVPTMIEHDKSALSQPVAQQQSRQEDHGQNGQNRQRRGKAAAGNRRGDRKKEAGGQHDDANGMSAAQIEQHPGRLHVHLPTGRTSAGQLSAGSGRSSAMSPQQSDEWQKAQKKRGATKKQPTPQSSIDKPTSAEENGWKDVEAARRKMSSLLVSSSVIARVIGRSGININAIREATGASIEVEKQSVNRKEPHDRQITIRGTVDSVRNATHMINALVADGDTSITDIIRNVLRSNSSSVEPRSSSQPSAEASLPALIQSSQIQPQTQFIPAAANIPHKHKDEQTQQRMTASVNAATSAASTGEKSSKSGTGSGQQGSASTTTTTNVWEQRMARQKEKELREKQEVRAGSDRSTSSPRTISEPSAMDEPSKPQNIEQPPAVAPQQLPNPIGPPNKEKSGDEESPTGKKANKPEPIRTSPTVPLPVLPEVTPNTSLPYTPLSAPNNSQTVQRNISTDSVLTPTGHDLTDITFLDESTHAKLAEIWGPGSEQSNGPAWGGELLLNNFSSLNITSAGTEWGNSTDFLGLQPSSPTKQTAVSSSNNPMYSTAADWSSSLGAIGVASNAEPQKAVGYGRSQSTVQMQQQQQSLRSSSQSAVPIMQQVGMQRAYIQQQTGHNGSQDNNVFNQLAAQLLTHQGSHSSASSATSTTVPIPSAASSYYPSPSYTDPSILGMGLNTPPQPPQPVISNPHHHPLSQAHQQHHTMKNYMANYHQNINDFDSLNSILSGHQHQNGVAGGEFYPPHTSGGSRGVTPVGGPHLVGQSGRASAAAAAAMSAGFPPPPPGFGNPNSQPNTSIPPPALRSQFYPQAQLLQQGQMSQASQQLPQPNTSSGAFSTYSNNGSSSWKTNGTQWGAESTRMLSSFARGLLHTGRQCRFNMAATARSLYIQVQETPNPMSLKFLPGKQIVESGRTYEYSSPKSARESPLAMKLFMVDGVGSVFFGEDFVTVTKKDESVEWAVLRPEIFSAIADFVQSEQKIVNENADTPYYQDTAIQPEDDDTVSMIKEILETRIRPMVQEDGGDITYMGFENGTVKLKLKGSCTGCPSSSVTLKSGIQNMLSFYIPEVKDVIEVKDESDDLVEEELSKFEKSKGITD</sequence>
<dbReference type="Pfam" id="PF12796">
    <property type="entry name" value="Ank_2"/>
    <property type="match status" value="9"/>
</dbReference>
<feature type="compositionally biased region" description="Polar residues" evidence="9">
    <location>
        <begin position="2198"/>
        <end position="2209"/>
    </location>
</feature>
<name>A0A2A2JQP5_9BILA</name>
<dbReference type="Gene3D" id="3.30.1370.10">
    <property type="entry name" value="K Homology domain, type 1"/>
    <property type="match status" value="1"/>
</dbReference>
<keyword evidence="5 7" id="KW-0040">ANK repeat</keyword>
<dbReference type="InterPro" id="IPR004088">
    <property type="entry name" value="KH_dom_type_1"/>
</dbReference>
<dbReference type="FunFam" id="1.25.40.20:FF:000041">
    <property type="entry name" value="ankyrin repeat and KH domain-containing protein 1 isoform X1"/>
    <property type="match status" value="1"/>
</dbReference>
<dbReference type="InterPro" id="IPR051631">
    <property type="entry name" value="Ankyrin-KH/SAM_domain"/>
</dbReference>
<dbReference type="InterPro" id="IPR014824">
    <property type="entry name" value="Nfu/NifU_N"/>
</dbReference>
<dbReference type="Proteomes" id="UP000218231">
    <property type="component" value="Unassembled WGS sequence"/>
</dbReference>
<feature type="repeat" description="ANK" evidence="7">
    <location>
        <begin position="1460"/>
        <end position="1492"/>
    </location>
</feature>
<evidence type="ECO:0000256" key="8">
    <source>
        <dbReference type="PROSITE-ProRule" id="PRU00117"/>
    </source>
</evidence>
<dbReference type="InterPro" id="IPR001075">
    <property type="entry name" value="NIF_FeS_clus_asmbl_NifU_C"/>
</dbReference>
<dbReference type="InterPro" id="IPR034904">
    <property type="entry name" value="FSCA_dom_sf"/>
</dbReference>
<evidence type="ECO:0000256" key="6">
    <source>
        <dbReference type="ARBA" id="ARBA00023054"/>
    </source>
</evidence>
<evidence type="ECO:0000256" key="4">
    <source>
        <dbReference type="ARBA" id="ARBA00022737"/>
    </source>
</evidence>
<feature type="repeat" description="ANK" evidence="7">
    <location>
        <begin position="374"/>
        <end position="406"/>
    </location>
</feature>
<feature type="repeat" description="ANK" evidence="7">
    <location>
        <begin position="1529"/>
        <end position="1561"/>
    </location>
</feature>
<feature type="repeat" description="ANK" evidence="7">
    <location>
        <begin position="702"/>
        <end position="734"/>
    </location>
</feature>
<dbReference type="Pfam" id="PF00023">
    <property type="entry name" value="Ank"/>
    <property type="match status" value="1"/>
</dbReference>
<feature type="region of interest" description="Disordered" evidence="9">
    <location>
        <begin position="439"/>
        <end position="468"/>
    </location>
</feature>
<feature type="repeat" description="ANK" evidence="7">
    <location>
        <begin position="1630"/>
        <end position="1662"/>
    </location>
</feature>
<feature type="compositionally biased region" description="Basic and acidic residues" evidence="9">
    <location>
        <begin position="1893"/>
        <end position="1908"/>
    </location>
</feature>
<dbReference type="GO" id="GO:0005506">
    <property type="term" value="F:iron ion binding"/>
    <property type="evidence" value="ECO:0007669"/>
    <property type="project" value="InterPro"/>
</dbReference>
<dbReference type="SUPFAM" id="SSF117916">
    <property type="entry name" value="Fe-S cluster assembly (FSCA) domain-like"/>
    <property type="match status" value="1"/>
</dbReference>
<evidence type="ECO:0000256" key="9">
    <source>
        <dbReference type="SAM" id="MobiDB-lite"/>
    </source>
</evidence>
<dbReference type="GO" id="GO:0045087">
    <property type="term" value="P:innate immune response"/>
    <property type="evidence" value="ECO:0007669"/>
    <property type="project" value="TreeGrafter"/>
</dbReference>
<dbReference type="SMART" id="SM00248">
    <property type="entry name" value="ANK"/>
    <property type="match status" value="24"/>
</dbReference>
<dbReference type="Pfam" id="PF00013">
    <property type="entry name" value="KH_1"/>
    <property type="match status" value="1"/>
</dbReference>
<comment type="similarity">
    <text evidence="2">Belongs to the NifU family.</text>
</comment>
<feature type="compositionally biased region" description="Polar residues" evidence="9">
    <location>
        <begin position="1967"/>
        <end position="1977"/>
    </location>
</feature>
<dbReference type="FunFam" id="3.30.300.130:FF:000001">
    <property type="entry name" value="NFU1 iron-sulfur cluster scaffold"/>
    <property type="match status" value="1"/>
</dbReference>
<feature type="compositionally biased region" description="Polar residues" evidence="9">
    <location>
        <begin position="1860"/>
        <end position="1870"/>
    </location>
</feature>
<feature type="compositionally biased region" description="Low complexity" evidence="9">
    <location>
        <begin position="2422"/>
        <end position="2441"/>
    </location>
</feature>
<feature type="compositionally biased region" description="Low complexity" evidence="9">
    <location>
        <begin position="2649"/>
        <end position="2673"/>
    </location>
</feature>
<dbReference type="Pfam" id="PF08712">
    <property type="entry name" value="Nfu_N"/>
    <property type="match status" value="1"/>
</dbReference>
<keyword evidence="8" id="KW-0694">RNA-binding</keyword>
<evidence type="ECO:0000256" key="5">
    <source>
        <dbReference type="ARBA" id="ARBA00023043"/>
    </source>
</evidence>
<dbReference type="PROSITE" id="PS50297">
    <property type="entry name" value="ANK_REP_REGION"/>
    <property type="match status" value="13"/>
</dbReference>
<keyword evidence="4" id="KW-0677">Repeat</keyword>
<feature type="repeat" description="ANK" evidence="7">
    <location>
        <begin position="1393"/>
        <end position="1425"/>
    </location>
</feature>
<dbReference type="InterPro" id="IPR036770">
    <property type="entry name" value="Ankyrin_rpt-contain_sf"/>
</dbReference>
<feature type="compositionally biased region" description="Basic residues" evidence="9">
    <location>
        <begin position="2535"/>
        <end position="2547"/>
    </location>
</feature>
<feature type="compositionally biased region" description="Basic residues" evidence="9">
    <location>
        <begin position="1756"/>
        <end position="1767"/>
    </location>
</feature>
<dbReference type="Gene3D" id="1.25.40.20">
    <property type="entry name" value="Ankyrin repeat-containing domain"/>
    <property type="match status" value="6"/>
</dbReference>
<evidence type="ECO:0000256" key="7">
    <source>
        <dbReference type="PROSITE-ProRule" id="PRU00023"/>
    </source>
</evidence>
<evidence type="ECO:0000259" key="10">
    <source>
        <dbReference type="SMART" id="SM00322"/>
    </source>
</evidence>
<comment type="caution">
    <text evidence="12">The sequence shown here is derived from an EMBL/GenBank/DDBJ whole genome shotgun (WGS) entry which is preliminary data.</text>
</comment>
<feature type="compositionally biased region" description="Polar residues" evidence="9">
    <location>
        <begin position="2674"/>
        <end position="2696"/>
    </location>
</feature>
<dbReference type="PANTHER" id="PTHR23206">
    <property type="entry name" value="MASK PROTEIN"/>
    <property type="match status" value="1"/>
</dbReference>
<feature type="region of interest" description="Disordered" evidence="9">
    <location>
        <begin position="2516"/>
        <end position="2547"/>
    </location>
</feature>
<feature type="region of interest" description="Disordered" evidence="9">
    <location>
        <begin position="2125"/>
        <end position="2294"/>
    </location>
</feature>
<dbReference type="Pfam" id="PF01106">
    <property type="entry name" value="NifU"/>
    <property type="match status" value="1"/>
</dbReference>
<feature type="repeat" description="ANK" evidence="7">
    <location>
        <begin position="1495"/>
        <end position="1527"/>
    </location>
</feature>
<evidence type="ECO:0000256" key="3">
    <source>
        <dbReference type="ARBA" id="ARBA00018782"/>
    </source>
</evidence>
<feature type="compositionally biased region" description="Low complexity" evidence="9">
    <location>
        <begin position="823"/>
        <end position="846"/>
    </location>
</feature>
<dbReference type="InterPro" id="IPR036612">
    <property type="entry name" value="KH_dom_type_1_sf"/>
</dbReference>
<feature type="compositionally biased region" description="Basic and acidic residues" evidence="9">
    <location>
        <begin position="1845"/>
        <end position="1859"/>
    </location>
</feature>
<dbReference type="InterPro" id="IPR036498">
    <property type="entry name" value="Nfu/NifU_N_sf"/>
</dbReference>
<feature type="compositionally biased region" description="Basic and acidic residues" evidence="9">
    <location>
        <begin position="1800"/>
        <end position="1816"/>
    </location>
</feature>
<dbReference type="OrthoDB" id="20872at2759"/>
<evidence type="ECO:0000313" key="12">
    <source>
        <dbReference type="EMBL" id="PAV63997.1"/>
    </source>
</evidence>
<dbReference type="GO" id="GO:0016226">
    <property type="term" value="P:iron-sulfur cluster assembly"/>
    <property type="evidence" value="ECO:0007669"/>
    <property type="project" value="InterPro"/>
</dbReference>
<feature type="repeat" description="ANK" evidence="7">
    <location>
        <begin position="412"/>
        <end position="444"/>
    </location>
</feature>
<dbReference type="InterPro" id="IPR004087">
    <property type="entry name" value="KH_dom"/>
</dbReference>
<feature type="region of interest" description="Disordered" evidence="9">
    <location>
        <begin position="767"/>
        <end position="795"/>
    </location>
</feature>
<protein>
    <recommendedName>
        <fullName evidence="3">NFU1 iron-sulfur cluster scaffold homolog, mitochondrial</fullName>
    </recommendedName>
</protein>
<feature type="repeat" description="ANK" evidence="7">
    <location>
        <begin position="500"/>
        <end position="532"/>
    </location>
</feature>
<evidence type="ECO:0000313" key="13">
    <source>
        <dbReference type="Proteomes" id="UP000218231"/>
    </source>
</evidence>
<dbReference type="GO" id="GO:0051536">
    <property type="term" value="F:iron-sulfur cluster binding"/>
    <property type="evidence" value="ECO:0007669"/>
    <property type="project" value="InterPro"/>
</dbReference>
<feature type="repeat" description="ANK" evidence="7">
    <location>
        <begin position="567"/>
        <end position="599"/>
    </location>
</feature>
<dbReference type="Gene3D" id="3.30.300.130">
    <property type="entry name" value="Fe-S cluster assembly (FSCA)"/>
    <property type="match status" value="1"/>
</dbReference>
<feature type="compositionally biased region" description="Polar residues" evidence="9">
    <location>
        <begin position="2279"/>
        <end position="2294"/>
    </location>
</feature>
<keyword evidence="6" id="KW-0175">Coiled coil</keyword>
<evidence type="ECO:0000259" key="11">
    <source>
        <dbReference type="SMART" id="SM00932"/>
    </source>
</evidence>
<dbReference type="SUPFAM" id="SSF54791">
    <property type="entry name" value="Eukaryotic type KH-domain (KH-domain type I)"/>
    <property type="match status" value="1"/>
</dbReference>
<comment type="function">
    <text evidence="1">Molecular scaffold for [Fe-S] cluster assembly of mitochondrial iron-sulfur proteins.</text>
</comment>
<feature type="repeat" description="ANK" evidence="7">
    <location>
        <begin position="1597"/>
        <end position="1629"/>
    </location>
</feature>
<dbReference type="FunFam" id="3.30.1370.70:FF:000001">
    <property type="entry name" value="NifU-like protein 4, mitochondrial"/>
    <property type="match status" value="1"/>
</dbReference>
<feature type="repeat" description="ANK" evidence="7">
    <location>
        <begin position="668"/>
        <end position="700"/>
    </location>
</feature>
<feature type="region of interest" description="Disordered" evidence="9">
    <location>
        <begin position="2588"/>
        <end position="2696"/>
    </location>
</feature>
<dbReference type="PRINTS" id="PR01415">
    <property type="entry name" value="ANKYRIN"/>
</dbReference>
<feature type="repeat" description="ANK" evidence="7">
    <location>
        <begin position="307"/>
        <end position="339"/>
    </location>
</feature>
<feature type="compositionally biased region" description="Basic and acidic residues" evidence="9">
    <location>
        <begin position="2178"/>
        <end position="2197"/>
    </location>
</feature>
<evidence type="ECO:0000256" key="1">
    <source>
        <dbReference type="ARBA" id="ARBA00002175"/>
    </source>
</evidence>
<dbReference type="EMBL" id="LIAE01010287">
    <property type="protein sequence ID" value="PAV63997.1"/>
    <property type="molecule type" value="Genomic_DNA"/>
</dbReference>
<dbReference type="SUPFAM" id="SSF110836">
    <property type="entry name" value="Hypothetical protein SAV1430"/>
    <property type="match status" value="1"/>
</dbReference>
<feature type="compositionally biased region" description="Basic and acidic residues" evidence="9">
    <location>
        <begin position="1336"/>
        <end position="1346"/>
    </location>
</feature>
<feature type="region of interest" description="Disordered" evidence="9">
    <location>
        <begin position="1327"/>
        <end position="1365"/>
    </location>
</feature>
<feature type="region of interest" description="Disordered" evidence="9">
    <location>
        <begin position="2416"/>
        <end position="2442"/>
    </location>
</feature>
<feature type="region of interest" description="Disordered" evidence="9">
    <location>
        <begin position="816"/>
        <end position="846"/>
    </location>
</feature>
<dbReference type="GO" id="GO:0003723">
    <property type="term" value="F:RNA binding"/>
    <property type="evidence" value="ECO:0007669"/>
    <property type="project" value="UniProtKB-UniRule"/>
</dbReference>
<feature type="compositionally biased region" description="Low complexity" evidence="9">
    <location>
        <begin position="451"/>
        <end position="461"/>
    </location>
</feature>
<dbReference type="GO" id="GO:0005737">
    <property type="term" value="C:cytoplasm"/>
    <property type="evidence" value="ECO:0007669"/>
    <property type="project" value="TreeGrafter"/>
</dbReference>
<dbReference type="SMART" id="SM00322">
    <property type="entry name" value="KH"/>
    <property type="match status" value="1"/>
</dbReference>
<dbReference type="InterPro" id="IPR002110">
    <property type="entry name" value="Ankyrin_rpt"/>
</dbReference>
<reference evidence="12 13" key="1">
    <citation type="journal article" date="2017" name="Curr. Biol.">
        <title>Genome architecture and evolution of a unichromosomal asexual nematode.</title>
        <authorList>
            <person name="Fradin H."/>
            <person name="Zegar C."/>
            <person name="Gutwein M."/>
            <person name="Lucas J."/>
            <person name="Kovtun M."/>
            <person name="Corcoran D."/>
            <person name="Baugh L.R."/>
            <person name="Kiontke K."/>
            <person name="Gunsalus K."/>
            <person name="Fitch D.H."/>
            <person name="Piano F."/>
        </authorList>
    </citation>
    <scope>NUCLEOTIDE SEQUENCE [LARGE SCALE GENOMIC DNA]</scope>
    <source>
        <strain evidence="12">PF1309</strain>
    </source>
</reference>